<dbReference type="Gene3D" id="3.40.50.880">
    <property type="match status" value="1"/>
</dbReference>
<dbReference type="SUPFAM" id="SSF52317">
    <property type="entry name" value="Class I glutamine amidotransferase-like"/>
    <property type="match status" value="1"/>
</dbReference>
<evidence type="ECO:0000256" key="5">
    <source>
        <dbReference type="ARBA" id="ARBA00023239"/>
    </source>
</evidence>
<dbReference type="GO" id="GO:0016829">
    <property type="term" value="F:lyase activity"/>
    <property type="evidence" value="ECO:0007669"/>
    <property type="project" value="UniProtKB-KW"/>
</dbReference>
<dbReference type="OrthoDB" id="2039at2759"/>
<name>A0A9P6TD28_9BASI</name>
<reference evidence="9" key="1">
    <citation type="submission" date="2013-11" db="EMBL/GenBank/DDBJ databases">
        <title>Genome sequence of the fusiform rust pathogen reveals effectors for host alternation and coevolution with pine.</title>
        <authorList>
            <consortium name="DOE Joint Genome Institute"/>
            <person name="Smith K."/>
            <person name="Pendleton A."/>
            <person name="Kubisiak T."/>
            <person name="Anderson C."/>
            <person name="Salamov A."/>
            <person name="Aerts A."/>
            <person name="Riley R."/>
            <person name="Clum A."/>
            <person name="Lindquist E."/>
            <person name="Ence D."/>
            <person name="Campbell M."/>
            <person name="Kronenberg Z."/>
            <person name="Feau N."/>
            <person name="Dhillon B."/>
            <person name="Hamelin R."/>
            <person name="Burleigh J."/>
            <person name="Smith J."/>
            <person name="Yandell M."/>
            <person name="Nelson C."/>
            <person name="Grigoriev I."/>
            <person name="Davis J."/>
        </authorList>
    </citation>
    <scope>NUCLEOTIDE SEQUENCE</scope>
    <source>
        <strain evidence="9">G11</strain>
    </source>
</reference>
<evidence type="ECO:0000256" key="2">
    <source>
        <dbReference type="ARBA" id="ARBA00012918"/>
    </source>
</evidence>
<feature type="binding site" evidence="8">
    <location>
        <begin position="88"/>
        <end position="90"/>
    </location>
    <ligand>
        <name>L-glutamine</name>
        <dbReference type="ChEBI" id="CHEBI:58359"/>
    </ligand>
</feature>
<accession>A0A9P6TD28</accession>
<dbReference type="PROSITE" id="PS51130">
    <property type="entry name" value="PDXT_SNO_2"/>
    <property type="match status" value="1"/>
</dbReference>
<dbReference type="AlphaFoldDB" id="A0A9P6TD28"/>
<comment type="catalytic activity">
    <reaction evidence="6">
        <text>L-glutamine + H2O = L-glutamate + NH4(+)</text>
        <dbReference type="Rhea" id="RHEA:15889"/>
        <dbReference type="ChEBI" id="CHEBI:15377"/>
        <dbReference type="ChEBI" id="CHEBI:28938"/>
        <dbReference type="ChEBI" id="CHEBI:29985"/>
        <dbReference type="ChEBI" id="CHEBI:58359"/>
        <dbReference type="EC" id="3.5.1.2"/>
    </reaction>
</comment>
<evidence type="ECO:0000256" key="4">
    <source>
        <dbReference type="ARBA" id="ARBA00022962"/>
    </source>
</evidence>
<organism evidence="9 10">
    <name type="scientific">Cronartium quercuum f. sp. fusiforme G11</name>
    <dbReference type="NCBI Taxonomy" id="708437"/>
    <lineage>
        <taxon>Eukaryota</taxon>
        <taxon>Fungi</taxon>
        <taxon>Dikarya</taxon>
        <taxon>Basidiomycota</taxon>
        <taxon>Pucciniomycotina</taxon>
        <taxon>Pucciniomycetes</taxon>
        <taxon>Pucciniales</taxon>
        <taxon>Coleosporiaceae</taxon>
        <taxon>Cronartium</taxon>
    </lineage>
</organism>
<dbReference type="InterPro" id="IPR002161">
    <property type="entry name" value="PdxT/SNO"/>
</dbReference>
<gene>
    <name evidence="9" type="ORF">CROQUDRAFT_655535</name>
</gene>
<dbReference type="EC" id="3.5.1.2" evidence="2"/>
<dbReference type="GO" id="GO:0008614">
    <property type="term" value="P:pyridoxine metabolic process"/>
    <property type="evidence" value="ECO:0007669"/>
    <property type="project" value="TreeGrafter"/>
</dbReference>
<feature type="active site" description="Charge relay system" evidence="7">
    <location>
        <position position="240"/>
    </location>
</feature>
<dbReference type="Proteomes" id="UP000886653">
    <property type="component" value="Unassembled WGS sequence"/>
</dbReference>
<comment type="similarity">
    <text evidence="1">Belongs to the glutaminase PdxT/SNO family.</text>
</comment>
<dbReference type="PANTHER" id="PTHR31559:SF0">
    <property type="entry name" value="PYRIDOXAL 5'-PHOSPHATE SYNTHASE SUBUNIT SNO1-RELATED"/>
    <property type="match status" value="1"/>
</dbReference>
<proteinExistence type="inferred from homology"/>
<evidence type="ECO:0000256" key="3">
    <source>
        <dbReference type="ARBA" id="ARBA00022801"/>
    </source>
</evidence>
<dbReference type="GO" id="GO:1903600">
    <property type="term" value="C:glutaminase complex"/>
    <property type="evidence" value="ECO:0007669"/>
    <property type="project" value="TreeGrafter"/>
</dbReference>
<feature type="binding site" evidence="8">
    <location>
        <begin position="188"/>
        <end position="189"/>
    </location>
    <ligand>
        <name>L-glutamine</name>
        <dbReference type="ChEBI" id="CHEBI:58359"/>
    </ligand>
</feature>
<evidence type="ECO:0000313" key="9">
    <source>
        <dbReference type="EMBL" id="KAG0147937.1"/>
    </source>
</evidence>
<keyword evidence="3" id="KW-0378">Hydrolase</keyword>
<evidence type="ECO:0000256" key="7">
    <source>
        <dbReference type="PIRSR" id="PIRSR005639-1"/>
    </source>
</evidence>
<protein>
    <recommendedName>
        <fullName evidence="2">glutaminase</fullName>
        <ecNumber evidence="2">3.5.1.2</ecNumber>
    </recommendedName>
</protein>
<dbReference type="Pfam" id="PF01174">
    <property type="entry name" value="SNO"/>
    <property type="match status" value="1"/>
</dbReference>
<dbReference type="InterPro" id="IPR029062">
    <property type="entry name" value="Class_I_gatase-like"/>
</dbReference>
<evidence type="ECO:0000256" key="8">
    <source>
        <dbReference type="PIRSR" id="PIRSR005639-2"/>
    </source>
</evidence>
<comment type="caution">
    <text evidence="9">The sequence shown here is derived from an EMBL/GenBank/DDBJ whole genome shotgun (WGS) entry which is preliminary data.</text>
</comment>
<keyword evidence="5" id="KW-0456">Lyase</keyword>
<evidence type="ECO:0000313" key="10">
    <source>
        <dbReference type="Proteomes" id="UP000886653"/>
    </source>
</evidence>
<evidence type="ECO:0000256" key="6">
    <source>
        <dbReference type="ARBA" id="ARBA00049534"/>
    </source>
</evidence>
<feature type="active site" description="Charge relay system" evidence="7">
    <location>
        <position position="238"/>
    </location>
</feature>
<dbReference type="GO" id="GO:0005829">
    <property type="term" value="C:cytosol"/>
    <property type="evidence" value="ECO:0007669"/>
    <property type="project" value="TreeGrafter"/>
</dbReference>
<keyword evidence="4" id="KW-0315">Glutamine amidotransferase</keyword>
<dbReference type="GO" id="GO:0004359">
    <property type="term" value="F:glutaminase activity"/>
    <property type="evidence" value="ECO:0007669"/>
    <property type="project" value="UniProtKB-EC"/>
</dbReference>
<dbReference type="NCBIfam" id="TIGR03800">
    <property type="entry name" value="PLP_synth_Pdx2"/>
    <property type="match status" value="1"/>
</dbReference>
<sequence length="261" mass="28387">MATALPSLDPIPSDAPLTIGVLALQGAYAEHVTHLRRLASSFPSVGSSPNSSPNPSSQTRKRLNNFITLQVRTADDLTRCHGLIIPGGESTAISLIASRQIDGKGFSLLDWLKSFVQSRSVWGTCAGMILLSDEVIEGSMKKGGQEILGGIPLLINRNQWGRQAESFEHQLQLDVIRDPTRPFPGIFIRAPVVHTIRSNTVTPLASVPISILPQSTEFGSDAHVVAVRKGKLLATAFHPELSQDSRLHEYWLLECVIKEDA</sequence>
<keyword evidence="10" id="KW-1185">Reference proteome</keyword>
<feature type="binding site" evidence="8">
    <location>
        <position position="157"/>
    </location>
    <ligand>
        <name>L-glutamine</name>
        <dbReference type="ChEBI" id="CHEBI:58359"/>
    </ligand>
</feature>
<dbReference type="InterPro" id="IPR021196">
    <property type="entry name" value="PdxT/SNO_CS"/>
</dbReference>
<dbReference type="PIRSF" id="PIRSF005639">
    <property type="entry name" value="Glut_amidoT_SNO"/>
    <property type="match status" value="1"/>
</dbReference>
<dbReference type="EMBL" id="MU167242">
    <property type="protein sequence ID" value="KAG0147937.1"/>
    <property type="molecule type" value="Genomic_DNA"/>
</dbReference>
<dbReference type="PROSITE" id="PS51273">
    <property type="entry name" value="GATASE_TYPE_1"/>
    <property type="match status" value="1"/>
</dbReference>
<dbReference type="PROSITE" id="PS01236">
    <property type="entry name" value="PDXT_SNO_1"/>
    <property type="match status" value="1"/>
</dbReference>
<evidence type="ECO:0000256" key="1">
    <source>
        <dbReference type="ARBA" id="ARBA00008345"/>
    </source>
</evidence>
<feature type="active site" description="Nucleophile" evidence="7">
    <location>
        <position position="125"/>
    </location>
</feature>
<dbReference type="PANTHER" id="PTHR31559">
    <property type="entry name" value="PYRIDOXAL 5'-PHOSPHATE SYNTHASE SUBUNIT SNO"/>
    <property type="match status" value="1"/>
</dbReference>
<dbReference type="GO" id="GO:0042823">
    <property type="term" value="P:pyridoxal phosphate biosynthetic process"/>
    <property type="evidence" value="ECO:0007669"/>
    <property type="project" value="InterPro"/>
</dbReference>